<keyword evidence="1" id="KW-0472">Membrane</keyword>
<dbReference type="InterPro" id="IPR018750">
    <property type="entry name" value="DUF2306_membrane"/>
</dbReference>
<reference evidence="2 3" key="1">
    <citation type="submission" date="2020-04" db="EMBL/GenBank/DDBJ databases">
        <title>Rhodospirillaceae bacterium KN72 isolated from deep sea.</title>
        <authorList>
            <person name="Zhang D.-C."/>
        </authorList>
    </citation>
    <scope>NUCLEOTIDE SEQUENCE [LARGE SCALE GENOMIC DNA]</scope>
    <source>
        <strain evidence="2 3">KN72</strain>
    </source>
</reference>
<feature type="transmembrane region" description="Helical" evidence="1">
    <location>
        <begin position="42"/>
        <end position="61"/>
    </location>
</feature>
<accession>A0A7Y0HCR9</accession>
<evidence type="ECO:0000256" key="1">
    <source>
        <dbReference type="SAM" id="Phobius"/>
    </source>
</evidence>
<protein>
    <submittedName>
        <fullName evidence="2">DUF2306 domain-containing protein</fullName>
    </submittedName>
</protein>
<sequence length="161" mass="17551">MTIAPIAGSSIAIQIHVAAAVLAVCLAPLIIARRRRDRMHKAMGYVWVSAMTLTALSSFWVREIRLIGDFSPIHLLSITTLAALIWAIAAIRAGNVRRHQGIMRGLAFWSLGVAGAFTLLPGRRMNAVLFGDFPELGYVAIAILVCGLAVLSIRTRQRSYQ</sequence>
<feature type="transmembrane region" description="Helical" evidence="1">
    <location>
        <begin position="106"/>
        <end position="124"/>
    </location>
</feature>
<dbReference type="AlphaFoldDB" id="A0A7Y0HCR9"/>
<gene>
    <name evidence="2" type="ORF">HH303_00265</name>
</gene>
<evidence type="ECO:0000313" key="2">
    <source>
        <dbReference type="EMBL" id="NMM42890.1"/>
    </source>
</evidence>
<dbReference type="Pfam" id="PF10067">
    <property type="entry name" value="DUF2306"/>
    <property type="match status" value="1"/>
</dbReference>
<feature type="transmembrane region" description="Helical" evidence="1">
    <location>
        <begin position="136"/>
        <end position="153"/>
    </location>
</feature>
<dbReference type="EMBL" id="JABBNT010000001">
    <property type="protein sequence ID" value="NMM42890.1"/>
    <property type="molecule type" value="Genomic_DNA"/>
</dbReference>
<evidence type="ECO:0000313" key="3">
    <source>
        <dbReference type="Proteomes" id="UP000539372"/>
    </source>
</evidence>
<keyword evidence="3" id="KW-1185">Reference proteome</keyword>
<comment type="caution">
    <text evidence="2">The sequence shown here is derived from an EMBL/GenBank/DDBJ whole genome shotgun (WGS) entry which is preliminary data.</text>
</comment>
<dbReference type="Proteomes" id="UP000539372">
    <property type="component" value="Unassembled WGS sequence"/>
</dbReference>
<proteinExistence type="predicted"/>
<feature type="transmembrane region" description="Helical" evidence="1">
    <location>
        <begin position="73"/>
        <end position="94"/>
    </location>
</feature>
<name>A0A7Y0HCR9_9PROT</name>
<dbReference type="RefSeq" id="WP_169623210.1">
    <property type="nucleotide sequence ID" value="NZ_JABBNT010000001.1"/>
</dbReference>
<keyword evidence="1" id="KW-0812">Transmembrane</keyword>
<organism evidence="2 3">
    <name type="scientific">Pacificispira spongiicola</name>
    <dbReference type="NCBI Taxonomy" id="2729598"/>
    <lineage>
        <taxon>Bacteria</taxon>
        <taxon>Pseudomonadati</taxon>
        <taxon>Pseudomonadota</taxon>
        <taxon>Alphaproteobacteria</taxon>
        <taxon>Rhodospirillales</taxon>
        <taxon>Rhodospirillaceae</taxon>
        <taxon>Pacificispira</taxon>
    </lineage>
</organism>
<feature type="transmembrane region" description="Helical" evidence="1">
    <location>
        <begin position="6"/>
        <end position="30"/>
    </location>
</feature>
<keyword evidence="1" id="KW-1133">Transmembrane helix</keyword>